<gene>
    <name evidence="4" type="primary">LRK10L-1.1</name>
    <name evidence="4" type="ORF">CR513_37677</name>
</gene>
<evidence type="ECO:0000256" key="3">
    <source>
        <dbReference type="SAM" id="SignalP"/>
    </source>
</evidence>
<dbReference type="PANTHER" id="PTHR46008:SF50">
    <property type="entry name" value="WALL ASSOCIATED KINASE-LIKE PROTEIN"/>
    <property type="match status" value="1"/>
</dbReference>
<dbReference type="Proteomes" id="UP000257109">
    <property type="component" value="Unassembled WGS sequence"/>
</dbReference>
<protein>
    <submittedName>
        <fullName evidence="4">LEAF RUST 10 DISEASE-RESISTANCE LOCUS RECEPTOR-LIKE PROTEIN KINASE-like 1.1</fullName>
    </submittedName>
</protein>
<dbReference type="PANTHER" id="PTHR46008">
    <property type="entry name" value="LEAF RUST 10 DISEASE-RESISTANCE LOCUS RECEPTOR-LIKE PROTEIN KINASE-LIKE 1.4"/>
    <property type="match status" value="1"/>
</dbReference>
<evidence type="ECO:0000313" key="4">
    <source>
        <dbReference type="EMBL" id="RDX81621.1"/>
    </source>
</evidence>
<reference evidence="4" key="1">
    <citation type="submission" date="2018-05" db="EMBL/GenBank/DDBJ databases">
        <title>Draft genome of Mucuna pruriens seed.</title>
        <authorList>
            <person name="Nnadi N.E."/>
            <person name="Vos R."/>
            <person name="Hasami M.H."/>
            <person name="Devisetty U.K."/>
            <person name="Aguiy J.C."/>
        </authorList>
    </citation>
    <scope>NUCLEOTIDE SEQUENCE [LARGE SCALE GENOMIC DNA]</scope>
    <source>
        <strain evidence="4">JCA_2017</strain>
    </source>
</reference>
<evidence type="ECO:0000256" key="1">
    <source>
        <dbReference type="ARBA" id="ARBA00022741"/>
    </source>
</evidence>
<dbReference type="EMBL" id="QJKJ01007873">
    <property type="protein sequence ID" value="RDX81621.1"/>
    <property type="molecule type" value="Genomic_DNA"/>
</dbReference>
<comment type="caution">
    <text evidence="4">The sequence shown here is derived from an EMBL/GenBank/DDBJ whole genome shotgun (WGS) entry which is preliminary data.</text>
</comment>
<sequence length="283" mass="32376">MSPVDLFCFLFFSLLVLILSAGYGNGHQYCPHSFTCGHLGTFHYPFTKAELPDCGLLPIHDCDNPHLPIKMIQLEKNGKFIQLNGITQQNAISILDQDFHRRLQQNTCATLNNNYSLPSPSPLYSIRIKYNVTLFQCKHSLNMKPPEHYIKHPCPDNGYDIYYDSLPSPNITEEAHSLFQSCSVLQFSSKDLTDTPDILSFVSAEMVVEVVLTYDCDQCYNKKGGQCRLDPNQKFYCDKGTLRINFSYSLFQSNVSLSSTTVHCFIVFFNELHLQVQRIRVKF</sequence>
<accession>A0A371FTL7</accession>
<feature type="signal peptide" evidence="3">
    <location>
        <begin position="1"/>
        <end position="26"/>
    </location>
</feature>
<evidence type="ECO:0000256" key="2">
    <source>
        <dbReference type="ARBA" id="ARBA00022840"/>
    </source>
</evidence>
<keyword evidence="3" id="KW-0732">Signal</keyword>
<keyword evidence="2" id="KW-0067">ATP-binding</keyword>
<dbReference type="GO" id="GO:0016301">
    <property type="term" value="F:kinase activity"/>
    <property type="evidence" value="ECO:0007669"/>
    <property type="project" value="UniProtKB-KW"/>
</dbReference>
<keyword evidence="1" id="KW-0547">Nucleotide-binding</keyword>
<dbReference type="AlphaFoldDB" id="A0A371FTL7"/>
<proteinExistence type="predicted"/>
<name>A0A371FTL7_MUCPR</name>
<keyword evidence="5" id="KW-1185">Reference proteome</keyword>
<dbReference type="OrthoDB" id="1434350at2759"/>
<evidence type="ECO:0000313" key="5">
    <source>
        <dbReference type="Proteomes" id="UP000257109"/>
    </source>
</evidence>
<dbReference type="GO" id="GO:0005524">
    <property type="term" value="F:ATP binding"/>
    <property type="evidence" value="ECO:0007669"/>
    <property type="project" value="UniProtKB-KW"/>
</dbReference>
<organism evidence="4 5">
    <name type="scientific">Mucuna pruriens</name>
    <name type="common">Velvet bean</name>
    <name type="synonym">Dolichos pruriens</name>
    <dbReference type="NCBI Taxonomy" id="157652"/>
    <lineage>
        <taxon>Eukaryota</taxon>
        <taxon>Viridiplantae</taxon>
        <taxon>Streptophyta</taxon>
        <taxon>Embryophyta</taxon>
        <taxon>Tracheophyta</taxon>
        <taxon>Spermatophyta</taxon>
        <taxon>Magnoliopsida</taxon>
        <taxon>eudicotyledons</taxon>
        <taxon>Gunneridae</taxon>
        <taxon>Pentapetalae</taxon>
        <taxon>rosids</taxon>
        <taxon>fabids</taxon>
        <taxon>Fabales</taxon>
        <taxon>Fabaceae</taxon>
        <taxon>Papilionoideae</taxon>
        <taxon>50 kb inversion clade</taxon>
        <taxon>NPAAA clade</taxon>
        <taxon>indigoferoid/millettioid clade</taxon>
        <taxon>Phaseoleae</taxon>
        <taxon>Mucuna</taxon>
    </lineage>
</organism>
<feature type="non-terminal residue" evidence="4">
    <location>
        <position position="1"/>
    </location>
</feature>
<feature type="chain" id="PRO_5016961179" evidence="3">
    <location>
        <begin position="27"/>
        <end position="283"/>
    </location>
</feature>